<dbReference type="InterPro" id="IPR003695">
    <property type="entry name" value="Ppx_GppA_N"/>
</dbReference>
<reference evidence="2 3" key="1">
    <citation type="submission" date="2019-11" db="EMBL/GenBank/DDBJ databases">
        <title>Pedobacter petrophilus genome.</title>
        <authorList>
            <person name="Feldbauer M.J."/>
            <person name="Newman J.D."/>
        </authorList>
    </citation>
    <scope>NUCLEOTIDE SEQUENCE [LARGE SCALE GENOMIC DNA]</scope>
    <source>
        <strain evidence="2 3">LMG 29686</strain>
    </source>
</reference>
<feature type="domain" description="Ppx/GppA phosphatase N-terminal" evidence="1">
    <location>
        <begin position="40"/>
        <end position="284"/>
    </location>
</feature>
<accession>A0A7K0FZ83</accession>
<dbReference type="Gene3D" id="3.30.420.150">
    <property type="entry name" value="Exopolyphosphatase. Domain 2"/>
    <property type="match status" value="1"/>
</dbReference>
<dbReference type="PANTHER" id="PTHR30005:SF0">
    <property type="entry name" value="RETROGRADE REGULATION PROTEIN 2"/>
    <property type="match status" value="1"/>
</dbReference>
<dbReference type="Gene3D" id="3.30.420.40">
    <property type="match status" value="1"/>
</dbReference>
<dbReference type="GO" id="GO:0016462">
    <property type="term" value="F:pyrophosphatase activity"/>
    <property type="evidence" value="ECO:0007669"/>
    <property type="project" value="TreeGrafter"/>
</dbReference>
<proteinExistence type="predicted"/>
<dbReference type="InterPro" id="IPR050273">
    <property type="entry name" value="GppA/Ppx_hydrolase"/>
</dbReference>
<evidence type="ECO:0000259" key="1">
    <source>
        <dbReference type="Pfam" id="PF02541"/>
    </source>
</evidence>
<keyword evidence="3" id="KW-1185">Reference proteome</keyword>
<name>A0A7K0FZ83_9SPHI</name>
<dbReference type="AlphaFoldDB" id="A0A7K0FZ83"/>
<dbReference type="SUPFAM" id="SSF53067">
    <property type="entry name" value="Actin-like ATPase domain"/>
    <property type="match status" value="2"/>
</dbReference>
<dbReference type="PANTHER" id="PTHR30005">
    <property type="entry name" value="EXOPOLYPHOSPHATASE"/>
    <property type="match status" value="1"/>
</dbReference>
<dbReference type="CDD" id="cd24006">
    <property type="entry name" value="ASKHA_NBD_PPX_GppA"/>
    <property type="match status" value="1"/>
</dbReference>
<organism evidence="2 3">
    <name type="scientific">Pedobacter petrophilus</name>
    <dbReference type="NCBI Taxonomy" id="1908241"/>
    <lineage>
        <taxon>Bacteria</taxon>
        <taxon>Pseudomonadati</taxon>
        <taxon>Bacteroidota</taxon>
        <taxon>Sphingobacteriia</taxon>
        <taxon>Sphingobacteriales</taxon>
        <taxon>Sphingobacteriaceae</taxon>
        <taxon>Pedobacter</taxon>
    </lineage>
</organism>
<gene>
    <name evidence="2" type="ORF">GJU39_08130</name>
</gene>
<comment type="caution">
    <text evidence="2">The sequence shown here is derived from an EMBL/GenBank/DDBJ whole genome shotgun (WGS) entry which is preliminary data.</text>
</comment>
<evidence type="ECO:0000313" key="3">
    <source>
        <dbReference type="Proteomes" id="UP000487757"/>
    </source>
</evidence>
<evidence type="ECO:0000313" key="2">
    <source>
        <dbReference type="EMBL" id="MRX76056.1"/>
    </source>
</evidence>
<protein>
    <submittedName>
        <fullName evidence="2">Exopolyphosphatase</fullName>
    </submittedName>
</protein>
<sequence>MLRYAAIDIGSNAVRLLIADISKQDGNYSYKKNTLIRVPLRLGDDAFLDKHISEKKAGDLIKTMMAFKNLMDVYHVSEYLACATSAMREAQNGQDIVKMIKEKTDISLEIIEGQREANIIYANHIEADLDDSKTYLYIDVGGGSTELSIFVKGSPEASRSFDIGTIRMLDNQDKEETWEEMKEWVKEHTKGHKHLAGIGTGGNINKLFRMSEEKDNAPLSLQKLNALYNKLTSYSLKERISTLRLNPDRADVIIPASEIYLTLMKWTGIKQIYVPKVGMADGIIKLLIEENLTGVNTNV</sequence>
<dbReference type="Pfam" id="PF02541">
    <property type="entry name" value="Ppx-GppA"/>
    <property type="match status" value="1"/>
</dbReference>
<dbReference type="OrthoDB" id="9814545at2"/>
<dbReference type="RefSeq" id="WP_154280291.1">
    <property type="nucleotide sequence ID" value="NZ_JBHUJQ010000001.1"/>
</dbReference>
<dbReference type="Proteomes" id="UP000487757">
    <property type="component" value="Unassembled WGS sequence"/>
</dbReference>
<dbReference type="InterPro" id="IPR043129">
    <property type="entry name" value="ATPase_NBD"/>
</dbReference>
<dbReference type="EMBL" id="WKKH01000009">
    <property type="protein sequence ID" value="MRX76056.1"/>
    <property type="molecule type" value="Genomic_DNA"/>
</dbReference>